<reference evidence="2 3" key="1">
    <citation type="submission" date="2021-06" db="EMBL/GenBank/DDBJ databases">
        <authorList>
            <person name="Kallberg Y."/>
            <person name="Tangrot J."/>
            <person name="Rosling A."/>
        </authorList>
    </citation>
    <scope>NUCLEOTIDE SEQUENCE [LARGE SCALE GENOMIC DNA]</scope>
    <source>
        <strain evidence="2 3">120-4 pot B 10/14</strain>
    </source>
</reference>
<accession>A0ABN7UVH6</accession>
<dbReference type="Proteomes" id="UP000789901">
    <property type="component" value="Unassembled WGS sequence"/>
</dbReference>
<dbReference type="Pfam" id="PF00010">
    <property type="entry name" value="HLH"/>
    <property type="match status" value="1"/>
</dbReference>
<evidence type="ECO:0000313" key="2">
    <source>
        <dbReference type="EMBL" id="CAG8673452.1"/>
    </source>
</evidence>
<dbReference type="InterPro" id="IPR011598">
    <property type="entry name" value="bHLH_dom"/>
</dbReference>
<gene>
    <name evidence="2" type="ORF">GMARGA_LOCUS10558</name>
</gene>
<sequence>MTRPIENDVTIDAPIKYELLIINDKERKFNQDPEEKRRIKVNDERERREDINEGFDLLNKLLFPTTYYKGKASKAYLLKKAISNIRINEKRLTHLTEKFNYLQETCLKLRADLENVKM</sequence>
<evidence type="ECO:0000313" key="3">
    <source>
        <dbReference type="Proteomes" id="UP000789901"/>
    </source>
</evidence>
<dbReference type="EMBL" id="CAJVQB010005933">
    <property type="protein sequence ID" value="CAG8673452.1"/>
    <property type="molecule type" value="Genomic_DNA"/>
</dbReference>
<protein>
    <submittedName>
        <fullName evidence="2">14877_t:CDS:1</fullName>
    </submittedName>
</protein>
<evidence type="ECO:0000259" key="1">
    <source>
        <dbReference type="PROSITE" id="PS50888"/>
    </source>
</evidence>
<organism evidence="2 3">
    <name type="scientific">Gigaspora margarita</name>
    <dbReference type="NCBI Taxonomy" id="4874"/>
    <lineage>
        <taxon>Eukaryota</taxon>
        <taxon>Fungi</taxon>
        <taxon>Fungi incertae sedis</taxon>
        <taxon>Mucoromycota</taxon>
        <taxon>Glomeromycotina</taxon>
        <taxon>Glomeromycetes</taxon>
        <taxon>Diversisporales</taxon>
        <taxon>Gigasporaceae</taxon>
        <taxon>Gigaspora</taxon>
    </lineage>
</organism>
<dbReference type="InterPro" id="IPR036638">
    <property type="entry name" value="HLH_DNA-bd_sf"/>
</dbReference>
<feature type="domain" description="BHLH" evidence="1">
    <location>
        <begin position="35"/>
        <end position="88"/>
    </location>
</feature>
<dbReference type="PROSITE" id="PS50888">
    <property type="entry name" value="BHLH"/>
    <property type="match status" value="1"/>
</dbReference>
<name>A0ABN7UVH6_GIGMA</name>
<proteinExistence type="predicted"/>
<keyword evidence="3" id="KW-1185">Reference proteome</keyword>
<dbReference type="SMART" id="SM00353">
    <property type="entry name" value="HLH"/>
    <property type="match status" value="1"/>
</dbReference>
<comment type="caution">
    <text evidence="2">The sequence shown here is derived from an EMBL/GenBank/DDBJ whole genome shotgun (WGS) entry which is preliminary data.</text>
</comment>
<dbReference type="SUPFAM" id="SSF47459">
    <property type="entry name" value="HLH, helix-loop-helix DNA-binding domain"/>
    <property type="match status" value="1"/>
</dbReference>
<dbReference type="Gene3D" id="4.10.280.10">
    <property type="entry name" value="Helix-loop-helix DNA-binding domain"/>
    <property type="match status" value="1"/>
</dbReference>